<proteinExistence type="predicted"/>
<name>A0ABR3Q245_9TREE</name>
<feature type="compositionally biased region" description="Polar residues" evidence="1">
    <location>
        <begin position="54"/>
        <end position="63"/>
    </location>
</feature>
<gene>
    <name evidence="2" type="ORF">Q8F55_005618</name>
</gene>
<feature type="compositionally biased region" description="Polar residues" evidence="1">
    <location>
        <begin position="729"/>
        <end position="752"/>
    </location>
</feature>
<dbReference type="RefSeq" id="XP_069208748.1">
    <property type="nucleotide sequence ID" value="XM_069354106.1"/>
</dbReference>
<keyword evidence="3" id="KW-1185">Reference proteome</keyword>
<dbReference type="EMBL" id="JBBXJM010000004">
    <property type="protein sequence ID" value="KAL1408804.1"/>
    <property type="molecule type" value="Genomic_DNA"/>
</dbReference>
<feature type="region of interest" description="Disordered" evidence="1">
    <location>
        <begin position="645"/>
        <end position="791"/>
    </location>
</feature>
<feature type="compositionally biased region" description="Basic and acidic residues" evidence="1">
    <location>
        <begin position="871"/>
        <end position="896"/>
    </location>
</feature>
<feature type="compositionally biased region" description="Low complexity" evidence="1">
    <location>
        <begin position="849"/>
        <end position="867"/>
    </location>
</feature>
<protein>
    <recommendedName>
        <fullName evidence="4">TPX2 C-terminal domain-containing protein</fullName>
    </recommendedName>
</protein>
<organism evidence="2 3">
    <name type="scientific">Vanrija albida</name>
    <dbReference type="NCBI Taxonomy" id="181172"/>
    <lineage>
        <taxon>Eukaryota</taxon>
        <taxon>Fungi</taxon>
        <taxon>Dikarya</taxon>
        <taxon>Basidiomycota</taxon>
        <taxon>Agaricomycotina</taxon>
        <taxon>Tremellomycetes</taxon>
        <taxon>Trichosporonales</taxon>
        <taxon>Trichosporonaceae</taxon>
        <taxon>Vanrija</taxon>
    </lineage>
</organism>
<dbReference type="GeneID" id="95986661"/>
<evidence type="ECO:0000313" key="3">
    <source>
        <dbReference type="Proteomes" id="UP001565368"/>
    </source>
</evidence>
<evidence type="ECO:0008006" key="4">
    <source>
        <dbReference type="Google" id="ProtNLM"/>
    </source>
</evidence>
<feature type="region of interest" description="Disordered" evidence="1">
    <location>
        <begin position="85"/>
        <end position="288"/>
    </location>
</feature>
<feature type="compositionally biased region" description="Pro residues" evidence="1">
    <location>
        <begin position="479"/>
        <end position="488"/>
    </location>
</feature>
<evidence type="ECO:0000256" key="1">
    <source>
        <dbReference type="SAM" id="MobiDB-lite"/>
    </source>
</evidence>
<feature type="region of interest" description="Disordered" evidence="1">
    <location>
        <begin position="844"/>
        <end position="896"/>
    </location>
</feature>
<feature type="region of interest" description="Disordered" evidence="1">
    <location>
        <begin position="316"/>
        <end position="591"/>
    </location>
</feature>
<feature type="region of interest" description="Disordered" evidence="1">
    <location>
        <begin position="1"/>
        <end position="64"/>
    </location>
</feature>
<feature type="compositionally biased region" description="Low complexity" evidence="1">
    <location>
        <begin position="497"/>
        <end position="509"/>
    </location>
</feature>
<feature type="compositionally biased region" description="Acidic residues" evidence="1">
    <location>
        <begin position="519"/>
        <end position="534"/>
    </location>
</feature>
<sequence length="935" mass="98737">MSRRRPQGAPTPAPRRATETPFGKVQPRFDGFELANSSWGEEDSLSLPVIRPSPTLSASNPYTSGLDLENTHLVMGEFDTFEETVFTGRGERVSQPAATPDRKGKRKAESPELPATVTKRRARSTLARQQATPKARAEDDVFGTRVSGPSSQGRPTQPPQRSTVDPPARQPVVESIPTPLQPPPTPVLSFNTAPAPILAPSVATPAPPPPADTTAASSKRSGTKRNPLLGKGKRFTVSLQSGGELTTREARAGRVSGAPSSRKSGERSSRKARAANESAMPHTPFFESVTAPAPSMAASDALQQDVVQLAMPVGGSAQQLAASTSAVNPPPAPSSSRSNEVTFPPTMAIDLPNGYVGQGRQRVPKPSGSGPTQRPQDAARLPTLEQQQRDIRPLPVKAAATGAGKQQPRQPVAPVAAKPRALLVPTATASSSGTGSIPAAAKAASAANTGRLRKMVALPKRSADPAAPPAETNIKTAAQPPPLPPRPIPRGVAVLQSSASHIPSPAPSADTLPGRREDWEDSGVMDVDADDSGDTPEWFNAPLPTAEEKATAEAPQPKAAVTTASSSSTPLTPAALAWRPEPAPRTSSSGLVSRLSSSFNFIASAFSPSPQVPPVEPPEEKDVMPMVEIRHSPVTHRIQSPAAFEPASQMVSSAGSTTVVVAAPPPPVAKPVRAQPAGVERKRATKSTSERRDGALQPSSRQPAARPKAVRSSGPNLKGMGRQRGATAETATAGSRGQSRTAPTTRPSTVQPAPTARPVPTSRTAPVTRPKPAAGPAAFHVSRPRVTPAPELPFYGPPALAQAKFEAYRDSLASRSPARVSLRNVERAIDIEARRRYWEEVWRSDTEGQATGTPALAPLPLQPGAAASPDPRAEKWRDRYGRESHQRADQRRVFDSRRKELEQLKKDEAAREKAALARITAEVVKELRNAPRARG</sequence>
<dbReference type="Proteomes" id="UP001565368">
    <property type="component" value="Unassembled WGS sequence"/>
</dbReference>
<feature type="compositionally biased region" description="Polar residues" evidence="1">
    <location>
        <begin position="147"/>
        <end position="163"/>
    </location>
</feature>
<accession>A0ABR3Q245</accession>
<reference evidence="2 3" key="1">
    <citation type="submission" date="2023-08" db="EMBL/GenBank/DDBJ databases">
        <title>Annotated Genome Sequence of Vanrija albida AlHP1.</title>
        <authorList>
            <person name="Herzog R."/>
        </authorList>
    </citation>
    <scope>NUCLEOTIDE SEQUENCE [LARGE SCALE GENOMIC DNA]</scope>
    <source>
        <strain evidence="2 3">AlHP1</strain>
    </source>
</reference>
<feature type="compositionally biased region" description="Low complexity" evidence="1">
    <location>
        <begin position="425"/>
        <end position="447"/>
    </location>
</feature>
<feature type="compositionally biased region" description="Low complexity" evidence="1">
    <location>
        <begin position="552"/>
        <end position="577"/>
    </location>
</feature>
<comment type="caution">
    <text evidence="2">The sequence shown here is derived from an EMBL/GenBank/DDBJ whole genome shotgun (WGS) entry which is preliminary data.</text>
</comment>
<feature type="compositionally biased region" description="Polar residues" evidence="1">
    <location>
        <begin position="649"/>
        <end position="658"/>
    </location>
</feature>
<evidence type="ECO:0000313" key="2">
    <source>
        <dbReference type="EMBL" id="KAL1408804.1"/>
    </source>
</evidence>